<keyword evidence="1" id="KW-0732">Signal</keyword>
<dbReference type="PROSITE" id="PS51257">
    <property type="entry name" value="PROKAR_LIPOPROTEIN"/>
    <property type="match status" value="1"/>
</dbReference>
<dbReference type="AlphaFoldDB" id="A0A6I4L535"/>
<accession>A0A6I4L535</accession>
<organism evidence="2 3">
    <name type="scientific">Pseudomonas xionganensis</name>
    <dbReference type="NCBI Taxonomy" id="2654845"/>
    <lineage>
        <taxon>Bacteria</taxon>
        <taxon>Pseudomonadati</taxon>
        <taxon>Pseudomonadota</taxon>
        <taxon>Gammaproteobacteria</taxon>
        <taxon>Pseudomonadales</taxon>
        <taxon>Pseudomonadaceae</taxon>
        <taxon>Pseudomonas</taxon>
    </lineage>
</organism>
<sequence length="464" mass="52221">MFRTLLGATLLSLLLSGCVHPPAPSTACTTLFAQLHRTSAAVSDAQYHQLPGFAGLRSERSLALLGHSAASPEQRRLWLQRLADLDQQASHIEIAQLPTVQRQHWRQPAQQSALDNCRAAQIDALLAKPAAFTRALQAAQVPDDYLGWARVLGLYPLFKRAYRRGIDAWQQQAAQTQAPLDSPQWLGYQPIAQPAAKAPAPLPTDSLGLPQADAEQLQALFARHAPWLKVAQSSRHDRIGSPYYRADGERDLQTVQPRLYQHSSWSRIDGRWHLQLVYQLWFSQRPKQQPLDLFGGELDGLLWRVTLDEQGNALLYDSIHPCGCWHGLYLPADSPWQFAQPADEEARQARRLAFGGDQAATLWLDAQNHQLQWVDSRRSTYPATVYQRATLDQLRQLPHPQGQRSLYAAHGLVPATERLERLLLWPSGVRSPGAMRQWGRHATAFIGRAHFDDPQLLDRYIQAP</sequence>
<gene>
    <name evidence="2" type="ORF">GJV18_17370</name>
</gene>
<dbReference type="Proteomes" id="UP000429555">
    <property type="component" value="Unassembled WGS sequence"/>
</dbReference>
<name>A0A6I4L535_9PSED</name>
<comment type="caution">
    <text evidence="2">The sequence shown here is derived from an EMBL/GenBank/DDBJ whole genome shotgun (WGS) entry which is preliminary data.</text>
</comment>
<evidence type="ECO:0000256" key="1">
    <source>
        <dbReference type="SAM" id="SignalP"/>
    </source>
</evidence>
<dbReference type="RefSeq" id="WP_160347747.1">
    <property type="nucleotide sequence ID" value="NZ_WKJZ01000004.1"/>
</dbReference>
<feature type="chain" id="PRO_5026148212" description="Lipoprotein" evidence="1">
    <location>
        <begin position="22"/>
        <end position="464"/>
    </location>
</feature>
<evidence type="ECO:0000313" key="3">
    <source>
        <dbReference type="Proteomes" id="UP000429555"/>
    </source>
</evidence>
<evidence type="ECO:0000313" key="2">
    <source>
        <dbReference type="EMBL" id="MVW77093.1"/>
    </source>
</evidence>
<protein>
    <recommendedName>
        <fullName evidence="4">Lipoprotein</fullName>
    </recommendedName>
</protein>
<proteinExistence type="predicted"/>
<keyword evidence="3" id="KW-1185">Reference proteome</keyword>
<feature type="signal peptide" evidence="1">
    <location>
        <begin position="1"/>
        <end position="21"/>
    </location>
</feature>
<dbReference type="EMBL" id="WKJZ01000004">
    <property type="protein sequence ID" value="MVW77093.1"/>
    <property type="molecule type" value="Genomic_DNA"/>
</dbReference>
<evidence type="ECO:0008006" key="4">
    <source>
        <dbReference type="Google" id="ProtNLM"/>
    </source>
</evidence>
<reference evidence="2 3" key="1">
    <citation type="submission" date="2019-11" db="EMBL/GenBank/DDBJ databases">
        <title>Pseudomonas flavidum sp. nov., isolated from Baiyang Lake.</title>
        <authorList>
            <person name="Zhao Y."/>
        </authorList>
    </citation>
    <scope>NUCLEOTIDE SEQUENCE [LARGE SCALE GENOMIC DNA]</scope>
    <source>
        <strain evidence="3">R-22-3 w-18</strain>
    </source>
</reference>